<dbReference type="OrthoDB" id="10266921at2759"/>
<feature type="region of interest" description="Disordered" evidence="2">
    <location>
        <begin position="244"/>
        <end position="396"/>
    </location>
</feature>
<dbReference type="EMBL" id="LR901523">
    <property type="protein sequence ID" value="CAD7248812.1"/>
    <property type="molecule type" value="Genomic_DNA"/>
</dbReference>
<name>A0A7R9A5W1_9CRUS</name>
<proteinExistence type="inferred from homology"/>
<evidence type="ECO:0000313" key="3">
    <source>
        <dbReference type="EMBL" id="CAD7248812.1"/>
    </source>
</evidence>
<dbReference type="Pfam" id="PF03194">
    <property type="entry name" value="LUC7"/>
    <property type="match status" value="1"/>
</dbReference>
<accession>A0A7R9A5W1</accession>
<organism evidence="3">
    <name type="scientific">Darwinula stevensoni</name>
    <dbReference type="NCBI Taxonomy" id="69355"/>
    <lineage>
        <taxon>Eukaryota</taxon>
        <taxon>Metazoa</taxon>
        <taxon>Ecdysozoa</taxon>
        <taxon>Arthropoda</taxon>
        <taxon>Crustacea</taxon>
        <taxon>Oligostraca</taxon>
        <taxon>Ostracoda</taxon>
        <taxon>Podocopa</taxon>
        <taxon>Podocopida</taxon>
        <taxon>Darwinulocopina</taxon>
        <taxon>Darwinuloidea</taxon>
        <taxon>Darwinulidae</taxon>
        <taxon>Darwinula</taxon>
    </lineage>
</organism>
<dbReference type="EMBL" id="CAJPEV010002006">
    <property type="protein sequence ID" value="CAG0895280.1"/>
    <property type="molecule type" value="Genomic_DNA"/>
</dbReference>
<dbReference type="GO" id="GO:0005685">
    <property type="term" value="C:U1 snRNP"/>
    <property type="evidence" value="ECO:0007669"/>
    <property type="project" value="InterPro"/>
</dbReference>
<dbReference type="AlphaFoldDB" id="A0A7R9A5W1"/>
<reference evidence="3" key="1">
    <citation type="submission" date="2020-11" db="EMBL/GenBank/DDBJ databases">
        <authorList>
            <person name="Tran Van P."/>
        </authorList>
    </citation>
    <scope>NUCLEOTIDE SEQUENCE</scope>
</reference>
<gene>
    <name evidence="3" type="ORF">DSTB1V02_LOCUS8619</name>
</gene>
<dbReference type="GO" id="GO:0006376">
    <property type="term" value="P:mRNA splice site recognition"/>
    <property type="evidence" value="ECO:0007669"/>
    <property type="project" value="InterPro"/>
</dbReference>
<feature type="compositionally biased region" description="Basic and acidic residues" evidence="2">
    <location>
        <begin position="244"/>
        <end position="328"/>
    </location>
</feature>
<comment type="similarity">
    <text evidence="1">Belongs to the Luc7 family.</text>
</comment>
<evidence type="ECO:0000313" key="4">
    <source>
        <dbReference type="Proteomes" id="UP000677054"/>
    </source>
</evidence>
<evidence type="ECO:0008006" key="5">
    <source>
        <dbReference type="Google" id="ProtNLM"/>
    </source>
</evidence>
<evidence type="ECO:0000256" key="2">
    <source>
        <dbReference type="SAM" id="MobiDB-lite"/>
    </source>
</evidence>
<dbReference type="Proteomes" id="UP000677054">
    <property type="component" value="Unassembled WGS sequence"/>
</dbReference>
<keyword evidence="4" id="KW-1185">Reference proteome</keyword>
<evidence type="ECO:0000256" key="1">
    <source>
        <dbReference type="ARBA" id="ARBA00005655"/>
    </source>
</evidence>
<feature type="compositionally biased region" description="Basic and acidic residues" evidence="2">
    <location>
        <begin position="338"/>
        <end position="396"/>
    </location>
</feature>
<dbReference type="PANTHER" id="PTHR12375">
    <property type="entry name" value="RNA-BINDING PROTEIN LUC7-RELATED"/>
    <property type="match status" value="1"/>
</dbReference>
<dbReference type="GO" id="GO:0003729">
    <property type="term" value="F:mRNA binding"/>
    <property type="evidence" value="ECO:0007669"/>
    <property type="project" value="InterPro"/>
</dbReference>
<sequence length="396" mass="47101">MATAAAAQLLDELMGRTRNLLPDEEPREIQWYDEEVCKLYLVKFCPHELFVNTRIDLGPCPKIHDEELKNKFEAMNTSKKAKYEDDFIKFCHSLIAEVDKKIGKGKDRLARALSEDATNISAAQHKTNEEQIILLTEKINALVSQAEEKGCAGDVEEAQGLLKLCDQLREERETLRRKSDNFHWQQTAELAAAQEKQMEVCEICGAFLIVGDAQQRIDDHLMGKLHMGYAKLRVAINEIKEARQKEKEEKAKMWEKEREERRKRFAEEEEKKRKERGEDPSSDRDRERRNQNYRSSNHESELNSSRERDREDRERGHSRRSENHDRKCPSTSRSRSPSMRERSREDQDLTRYRHSDSFNDRNRRSTENRYRDKDRTRERDRDRTYNRDARYSREYR</sequence>
<protein>
    <recommendedName>
        <fullName evidence="5">Luc7-like protein 3</fullName>
    </recommendedName>
</protein>
<dbReference type="InterPro" id="IPR004882">
    <property type="entry name" value="Luc7-rel"/>
</dbReference>